<sequence>MHHEFFSVCITICKRSMTLQDFQVPFGFLVVSLISAAHSTPEWDRRNAVLESCGAVLNWRALVRVKWIVFPFLLLILSGCGSGMPGNPIVLVTLNANPTTISSEGSAVLTVTATNATHISVTGSDGSSYTLSPPGGTQSVSPSATTTYTATATGLGGASASATATVTIGGAVNPPTVTLGANPTSVSSGGSSTLTATATNATKVVIAGTDGSSYTLSATGGTQTVTPSATTTYTATATGAAGGTATATATVTVTGNPATVTLSASPTSISPGGSSTLTATATNATKVVITGTDGSSYTLSATGGTQNVTPSATTTYTATATGSSGGNATATTKVTVTADLQSIRHVIFMLQENHSFDQYFGMLNPYRLTNNWNVGNDGKTYDVDGIEDKLAKISNKSDEGTAYSLFKLTSSCVEDETSSWLESYGDASRYDFTTGRSILMDGFVHTNENYAKNCQAAGGKGCAGTFSDFTGRRAMGYYDQGFLNYYYYMASQFALSDRWFSPVSSKSIPNRIATLTGGTTQGLALDPGNDDGLPQLQIPTIFAKLTAANVSWKLYYTVTQGGCLDPDDCQSAGASAVYPATNFSQLADSYTYLHSNPGTCAAPTQPSSVVGDSSNSFCIDPTHIAPLSSYYTDLANGTLPSFAFIEAGYGVNDEHPGSGQSILAGQQQVAKVVNSLMTSSSWMNSVFFLAYDEGGGPYDHVPPVPAHSNDNTDSMVGSLSVADIPDIRSISVNPDTYNPCVPPGGTPTTHCDLRPSQPGANINDAAAQQGFAAQLGFRVPNMVISPYVRKHYVSHIPMDHTAILKFVQNRFLGASEHLTERDKAQPDLTDFFDFTGAPWTAPPTPPTPVSPASLGYDPCTPTNFGP</sequence>
<evidence type="ECO:0000313" key="3">
    <source>
        <dbReference type="EMBL" id="QEE29571.1"/>
    </source>
</evidence>
<feature type="region of interest" description="Disordered" evidence="2">
    <location>
        <begin position="836"/>
        <end position="866"/>
    </location>
</feature>
<dbReference type="AlphaFoldDB" id="A0A5B9EGL4"/>
<dbReference type="InterPro" id="IPR017850">
    <property type="entry name" value="Alkaline_phosphatase_core_sf"/>
</dbReference>
<dbReference type="InterPro" id="IPR007312">
    <property type="entry name" value="Phosphoesterase"/>
</dbReference>
<dbReference type="Pfam" id="PF04185">
    <property type="entry name" value="Phosphoesterase"/>
    <property type="match status" value="1"/>
</dbReference>
<gene>
    <name evidence="3" type="ORF">FTW19_17160</name>
</gene>
<keyword evidence="4" id="KW-1185">Reference proteome</keyword>
<dbReference type="KEGG" id="talb:FTW19_17160"/>
<dbReference type="Proteomes" id="UP000321820">
    <property type="component" value="Chromosome"/>
</dbReference>
<evidence type="ECO:0000313" key="4">
    <source>
        <dbReference type="Proteomes" id="UP000321820"/>
    </source>
</evidence>
<proteinExistence type="predicted"/>
<accession>A0A5B9EGL4</accession>
<dbReference type="GO" id="GO:0042578">
    <property type="term" value="F:phosphoric ester hydrolase activity"/>
    <property type="evidence" value="ECO:0007669"/>
    <property type="project" value="UniProtKB-ARBA"/>
</dbReference>
<evidence type="ECO:0000256" key="2">
    <source>
        <dbReference type="SAM" id="MobiDB-lite"/>
    </source>
</evidence>
<reference evidence="3 4" key="1">
    <citation type="submission" date="2019-08" db="EMBL/GenBank/DDBJ databases">
        <title>Complete genome sequence of Terriglobus albidus strain ORNL.</title>
        <authorList>
            <person name="Podar M."/>
        </authorList>
    </citation>
    <scope>NUCLEOTIDE SEQUENCE [LARGE SCALE GENOMIC DNA]</scope>
    <source>
        <strain evidence="3 4">ORNL</strain>
    </source>
</reference>
<dbReference type="PANTHER" id="PTHR31956:SF1">
    <property type="entry name" value="NON-SPECIFIC PHOSPHOLIPASE C1"/>
    <property type="match status" value="1"/>
</dbReference>
<evidence type="ECO:0008006" key="5">
    <source>
        <dbReference type="Google" id="ProtNLM"/>
    </source>
</evidence>
<dbReference type="PANTHER" id="PTHR31956">
    <property type="entry name" value="NON-SPECIFIC PHOSPHOLIPASE C4-RELATED"/>
    <property type="match status" value="1"/>
</dbReference>
<dbReference type="Gene3D" id="3.40.720.10">
    <property type="entry name" value="Alkaline Phosphatase, subunit A"/>
    <property type="match status" value="2"/>
</dbReference>
<dbReference type="EMBL" id="CP042806">
    <property type="protein sequence ID" value="QEE29571.1"/>
    <property type="molecule type" value="Genomic_DNA"/>
</dbReference>
<evidence type="ECO:0000256" key="1">
    <source>
        <dbReference type="ARBA" id="ARBA00022801"/>
    </source>
</evidence>
<dbReference type="OrthoDB" id="107413at2"/>
<name>A0A5B9EGL4_9BACT</name>
<feature type="compositionally biased region" description="Pro residues" evidence="2">
    <location>
        <begin position="840"/>
        <end position="849"/>
    </location>
</feature>
<protein>
    <recommendedName>
        <fullName evidence="5">Phosphoesterase</fullName>
    </recommendedName>
</protein>
<organism evidence="3 4">
    <name type="scientific">Terriglobus albidus</name>
    <dbReference type="NCBI Taxonomy" id="1592106"/>
    <lineage>
        <taxon>Bacteria</taxon>
        <taxon>Pseudomonadati</taxon>
        <taxon>Acidobacteriota</taxon>
        <taxon>Terriglobia</taxon>
        <taxon>Terriglobales</taxon>
        <taxon>Acidobacteriaceae</taxon>
        <taxon>Terriglobus</taxon>
    </lineage>
</organism>
<keyword evidence="1" id="KW-0378">Hydrolase</keyword>